<feature type="transmembrane region" description="Helical" evidence="6">
    <location>
        <begin position="191"/>
        <end position="213"/>
    </location>
</feature>
<comment type="caution">
    <text evidence="7">The sequence shown here is derived from an EMBL/GenBank/DDBJ whole genome shotgun (WGS) entry which is preliminary data.</text>
</comment>
<name>A0AAJ1ICI3_9SPIO</name>
<dbReference type="Proteomes" id="UP001221217">
    <property type="component" value="Unassembled WGS sequence"/>
</dbReference>
<dbReference type="EMBL" id="JAQQAL010000008">
    <property type="protein sequence ID" value="MDC7225609.1"/>
    <property type="molecule type" value="Genomic_DNA"/>
</dbReference>
<dbReference type="PANTHER" id="PTHR34857:SF2">
    <property type="entry name" value="SLL0384 PROTEIN"/>
    <property type="match status" value="1"/>
</dbReference>
<feature type="transmembrane region" description="Helical" evidence="6">
    <location>
        <begin position="136"/>
        <end position="156"/>
    </location>
</feature>
<evidence type="ECO:0000256" key="5">
    <source>
        <dbReference type="ARBA" id="ARBA00023136"/>
    </source>
</evidence>
<evidence type="ECO:0000256" key="3">
    <source>
        <dbReference type="ARBA" id="ARBA00022692"/>
    </source>
</evidence>
<dbReference type="PANTHER" id="PTHR34857">
    <property type="entry name" value="SLL0384 PROTEIN"/>
    <property type="match status" value="1"/>
</dbReference>
<keyword evidence="4 6" id="KW-1133">Transmembrane helix</keyword>
<organism evidence="7 8">
    <name type="scientific">Candidatus Thalassospirochaeta sargassi</name>
    <dbReference type="NCBI Taxonomy" id="3119039"/>
    <lineage>
        <taxon>Bacteria</taxon>
        <taxon>Pseudomonadati</taxon>
        <taxon>Spirochaetota</taxon>
        <taxon>Spirochaetia</taxon>
        <taxon>Spirochaetales</taxon>
        <taxon>Spirochaetaceae</taxon>
        <taxon>Candidatus Thalassospirochaeta</taxon>
    </lineage>
</organism>
<gene>
    <name evidence="7" type="ORF">PQJ61_02465</name>
</gene>
<dbReference type="InterPro" id="IPR051611">
    <property type="entry name" value="ECF_transporter_component"/>
</dbReference>
<keyword evidence="3 6" id="KW-0812">Transmembrane</keyword>
<evidence type="ECO:0000256" key="2">
    <source>
        <dbReference type="ARBA" id="ARBA00022475"/>
    </source>
</evidence>
<dbReference type="CDD" id="cd16914">
    <property type="entry name" value="EcfT"/>
    <property type="match status" value="1"/>
</dbReference>
<reference evidence="7 8" key="1">
    <citation type="submission" date="2022-12" db="EMBL/GenBank/DDBJ databases">
        <title>Metagenome assembled genome from gulf of manar.</title>
        <authorList>
            <person name="Kohli P."/>
            <person name="Pk S."/>
            <person name="Venkata Ramana C."/>
            <person name="Sasikala C."/>
        </authorList>
    </citation>
    <scope>NUCLEOTIDE SEQUENCE [LARGE SCALE GENOMIC DNA]</scope>
    <source>
        <strain evidence="7">JB008</strain>
    </source>
</reference>
<feature type="transmembrane region" description="Helical" evidence="6">
    <location>
        <begin position="63"/>
        <end position="82"/>
    </location>
</feature>
<dbReference type="Pfam" id="PF02361">
    <property type="entry name" value="CbiQ"/>
    <property type="match status" value="1"/>
</dbReference>
<evidence type="ECO:0000313" key="8">
    <source>
        <dbReference type="Proteomes" id="UP001221217"/>
    </source>
</evidence>
<feature type="transmembrane region" description="Helical" evidence="6">
    <location>
        <begin position="102"/>
        <end position="124"/>
    </location>
</feature>
<evidence type="ECO:0000256" key="6">
    <source>
        <dbReference type="SAM" id="Phobius"/>
    </source>
</evidence>
<evidence type="ECO:0000313" key="7">
    <source>
        <dbReference type="EMBL" id="MDC7225609.1"/>
    </source>
</evidence>
<dbReference type="InterPro" id="IPR003339">
    <property type="entry name" value="ABC/ECF_trnsptr_transmembrane"/>
</dbReference>
<proteinExistence type="predicted"/>
<keyword evidence="5 6" id="KW-0472">Membrane</keyword>
<dbReference type="GO" id="GO:0005886">
    <property type="term" value="C:plasma membrane"/>
    <property type="evidence" value="ECO:0007669"/>
    <property type="project" value="UniProtKB-ARBA"/>
</dbReference>
<keyword evidence="2" id="KW-1003">Cell membrane</keyword>
<dbReference type="AlphaFoldDB" id="A0AAJ1ICI3"/>
<comment type="subcellular location">
    <subcellularLocation>
        <location evidence="1">Membrane</location>
        <topology evidence="1">Multi-pass membrane protein</topology>
    </subcellularLocation>
</comment>
<feature type="transmembrane region" description="Helical" evidence="6">
    <location>
        <begin position="233"/>
        <end position="257"/>
    </location>
</feature>
<feature type="transmembrane region" description="Helical" evidence="6">
    <location>
        <begin position="22"/>
        <end position="51"/>
    </location>
</feature>
<evidence type="ECO:0000256" key="4">
    <source>
        <dbReference type="ARBA" id="ARBA00022989"/>
    </source>
</evidence>
<accession>A0AAJ1ICI3</accession>
<sequence length="259" mass="28608">MITETFVRGRGPLYSFDPRPKFILLVYLVVLFLSVSSALIAGILVLAVLLLIWGSLGFKKSWIPVKSILPILILTAVLTPPFNTEGSVLLNLGEHTILTDGGVRLTLVLILRFTGITSVFYLFFSTTRTESFILALRSLGLPYRAALTVTISLRYIPDMFNTYHRITDAHKLRTAGTGRENGGFRHRLGSLFPVLISILIHAVKTIPSLAMALDSKGLGRANPRTSCRKLEPWMAISRQLFLTAFLMTVLTAVAVLLPL</sequence>
<protein>
    <submittedName>
        <fullName evidence="7">Energy-coupling factor transporter transmembrane component T</fullName>
    </submittedName>
</protein>
<evidence type="ECO:0000256" key="1">
    <source>
        <dbReference type="ARBA" id="ARBA00004141"/>
    </source>
</evidence>